<dbReference type="SUPFAM" id="SSF58014">
    <property type="entry name" value="Coiled-coil domain of nucleotide exchange factor GrpE"/>
    <property type="match status" value="1"/>
</dbReference>
<evidence type="ECO:0000256" key="7">
    <source>
        <dbReference type="ARBA" id="ARBA00053401"/>
    </source>
</evidence>
<feature type="compositionally biased region" description="Basic and acidic residues" evidence="13">
    <location>
        <begin position="22"/>
        <end position="37"/>
    </location>
</feature>
<organism evidence="14 15">
    <name type="scientific">Lacrimispora xylanisolvens</name>
    <dbReference type="NCBI Taxonomy" id="384636"/>
    <lineage>
        <taxon>Bacteria</taxon>
        <taxon>Bacillati</taxon>
        <taxon>Bacillota</taxon>
        <taxon>Clostridia</taxon>
        <taxon>Lachnospirales</taxon>
        <taxon>Lachnospiraceae</taxon>
        <taxon>Lacrimispora</taxon>
    </lineage>
</organism>
<protein>
    <recommendedName>
        <fullName evidence="8 10">Protein GrpE</fullName>
    </recommendedName>
    <alternativeName>
        <fullName evidence="9 10">HSP-70 cofactor</fullName>
    </alternativeName>
</protein>
<dbReference type="Pfam" id="PF01025">
    <property type="entry name" value="GrpE"/>
    <property type="match status" value="1"/>
</dbReference>
<evidence type="ECO:0000256" key="2">
    <source>
        <dbReference type="ARBA" id="ARBA00009054"/>
    </source>
</evidence>
<evidence type="ECO:0000256" key="10">
    <source>
        <dbReference type="HAMAP-Rule" id="MF_01151"/>
    </source>
</evidence>
<dbReference type="InterPro" id="IPR013805">
    <property type="entry name" value="GrpE_CC"/>
</dbReference>
<comment type="caution">
    <text evidence="14">The sequence shown here is derived from an EMBL/GenBank/DDBJ whole genome shotgun (WGS) entry which is preliminary data.</text>
</comment>
<dbReference type="GO" id="GO:0042803">
    <property type="term" value="F:protein homodimerization activity"/>
    <property type="evidence" value="ECO:0007669"/>
    <property type="project" value="InterPro"/>
</dbReference>
<keyword evidence="15" id="KW-1185">Reference proteome</keyword>
<evidence type="ECO:0000256" key="3">
    <source>
        <dbReference type="ARBA" id="ARBA00011738"/>
    </source>
</evidence>
<dbReference type="PRINTS" id="PR00773">
    <property type="entry name" value="GRPEPROTEIN"/>
</dbReference>
<dbReference type="GO" id="GO:0051087">
    <property type="term" value="F:protein-folding chaperone binding"/>
    <property type="evidence" value="ECO:0007669"/>
    <property type="project" value="InterPro"/>
</dbReference>
<dbReference type="HAMAP" id="MF_01151">
    <property type="entry name" value="GrpE"/>
    <property type="match status" value="1"/>
</dbReference>
<evidence type="ECO:0000256" key="6">
    <source>
        <dbReference type="ARBA" id="ARBA00023186"/>
    </source>
</evidence>
<dbReference type="NCBIfam" id="NF010738">
    <property type="entry name" value="PRK14140.1"/>
    <property type="match status" value="1"/>
</dbReference>
<reference evidence="14 15" key="1">
    <citation type="submission" date="2018-02" db="EMBL/GenBank/DDBJ databases">
        <title>Genomic Encyclopedia of Archaeal and Bacterial Type Strains, Phase II (KMG-II): from individual species to whole genera.</title>
        <authorList>
            <person name="Goeker M."/>
        </authorList>
    </citation>
    <scope>NUCLEOTIDE SEQUENCE [LARGE SCALE GENOMIC DNA]</scope>
    <source>
        <strain evidence="14 15">DSM 3808</strain>
    </source>
</reference>
<gene>
    <name evidence="10" type="primary">grpE</name>
    <name evidence="14" type="ORF">BXY41_104420</name>
</gene>
<comment type="function">
    <text evidence="7 10 11">Participates actively in the response to hyperosmotic and heat shock by preventing the aggregation of stress-denatured proteins, in association with DnaK and GrpE. It is the nucleotide exchange factor for DnaK and may function as a thermosensor. Unfolded proteins bind initially to DnaJ; upon interaction with the DnaJ-bound protein, DnaK hydrolyzes its bound ATP, resulting in the formation of a stable complex. GrpE releases ADP from DnaK; ATP binding to DnaK triggers the release of the substrate protein, thus completing the reaction cycle. Several rounds of ATP-dependent interactions between DnaJ, DnaK and GrpE are required for fully efficient folding.</text>
</comment>
<keyword evidence="5 10" id="KW-0346">Stress response</keyword>
<dbReference type="InterPro" id="IPR000740">
    <property type="entry name" value="GrpE"/>
</dbReference>
<feature type="compositionally biased region" description="Acidic residues" evidence="13">
    <location>
        <begin position="38"/>
        <end position="53"/>
    </location>
</feature>
<evidence type="ECO:0000313" key="15">
    <source>
        <dbReference type="Proteomes" id="UP000237749"/>
    </source>
</evidence>
<dbReference type="GO" id="GO:0000774">
    <property type="term" value="F:adenyl-nucleotide exchange factor activity"/>
    <property type="evidence" value="ECO:0007669"/>
    <property type="project" value="InterPro"/>
</dbReference>
<proteinExistence type="inferred from homology"/>
<dbReference type="SUPFAM" id="SSF51064">
    <property type="entry name" value="Head domain of nucleotide exchange factor GrpE"/>
    <property type="match status" value="1"/>
</dbReference>
<evidence type="ECO:0000256" key="8">
    <source>
        <dbReference type="ARBA" id="ARBA00072274"/>
    </source>
</evidence>
<comment type="subcellular location">
    <subcellularLocation>
        <location evidence="1 10">Cytoplasm</location>
    </subcellularLocation>
</comment>
<keyword evidence="4 10" id="KW-0963">Cytoplasm</keyword>
<dbReference type="AlphaFoldDB" id="A0A2S6HUX6"/>
<keyword evidence="6 10" id="KW-0143">Chaperone</keyword>
<dbReference type="PROSITE" id="PS01071">
    <property type="entry name" value="GRPE"/>
    <property type="match status" value="1"/>
</dbReference>
<evidence type="ECO:0000313" key="14">
    <source>
        <dbReference type="EMBL" id="PPK81617.1"/>
    </source>
</evidence>
<dbReference type="GO" id="GO:0006457">
    <property type="term" value="P:protein folding"/>
    <property type="evidence" value="ECO:0007669"/>
    <property type="project" value="InterPro"/>
</dbReference>
<comment type="subunit">
    <text evidence="3 10">Homodimer.</text>
</comment>
<dbReference type="PANTHER" id="PTHR21237:SF23">
    <property type="entry name" value="GRPE PROTEIN HOMOLOG, MITOCHONDRIAL"/>
    <property type="match status" value="1"/>
</dbReference>
<dbReference type="Gene3D" id="2.30.22.10">
    <property type="entry name" value="Head domain of nucleotide exchange factor GrpE"/>
    <property type="match status" value="1"/>
</dbReference>
<dbReference type="Proteomes" id="UP000237749">
    <property type="component" value="Unassembled WGS sequence"/>
</dbReference>
<sequence length="213" mass="24301">MEDVKTDENLAEETTNQEDAVSSEKEIDVTCDGKEECSQEQEETAEPEDDAKEEPEKKGFFGKKKEKKDPKDEKIEELTDRLQRSMAEFDNFRKRTEKEKSAMFEIGAKDIIERILPVVDNFERGLAAIPEADKESPFADGMEKIYKQLMKTLDEAGVKPIEAVGMPFDPNYHNAVMHVEDDSLGENVVSQELQKGYTYRDTVVRHSMVQVAN</sequence>
<dbReference type="EMBL" id="PTJA01000004">
    <property type="protein sequence ID" value="PPK81617.1"/>
    <property type="molecule type" value="Genomic_DNA"/>
</dbReference>
<evidence type="ECO:0000256" key="4">
    <source>
        <dbReference type="ARBA" id="ARBA00022490"/>
    </source>
</evidence>
<dbReference type="GO" id="GO:0051082">
    <property type="term" value="F:unfolded protein binding"/>
    <property type="evidence" value="ECO:0007669"/>
    <property type="project" value="TreeGrafter"/>
</dbReference>
<evidence type="ECO:0000256" key="1">
    <source>
        <dbReference type="ARBA" id="ARBA00004496"/>
    </source>
</evidence>
<evidence type="ECO:0000256" key="5">
    <source>
        <dbReference type="ARBA" id="ARBA00023016"/>
    </source>
</evidence>
<dbReference type="CDD" id="cd00446">
    <property type="entry name" value="GrpE"/>
    <property type="match status" value="1"/>
</dbReference>
<evidence type="ECO:0000256" key="11">
    <source>
        <dbReference type="RuleBase" id="RU000639"/>
    </source>
</evidence>
<comment type="similarity">
    <text evidence="2 10 12">Belongs to the GrpE family.</text>
</comment>
<evidence type="ECO:0000256" key="12">
    <source>
        <dbReference type="RuleBase" id="RU004478"/>
    </source>
</evidence>
<evidence type="ECO:0000256" key="9">
    <source>
        <dbReference type="ARBA" id="ARBA00076414"/>
    </source>
</evidence>
<name>A0A2S6HUX6_9FIRM</name>
<dbReference type="FunFam" id="2.30.22.10:FF:000001">
    <property type="entry name" value="Protein GrpE"/>
    <property type="match status" value="1"/>
</dbReference>
<dbReference type="OrthoDB" id="9812586at2"/>
<evidence type="ECO:0000256" key="13">
    <source>
        <dbReference type="SAM" id="MobiDB-lite"/>
    </source>
</evidence>
<dbReference type="GO" id="GO:0005737">
    <property type="term" value="C:cytoplasm"/>
    <property type="evidence" value="ECO:0007669"/>
    <property type="project" value="UniProtKB-SubCell"/>
</dbReference>
<dbReference type="Gene3D" id="3.90.20.20">
    <property type="match status" value="1"/>
</dbReference>
<dbReference type="InterPro" id="IPR009012">
    <property type="entry name" value="GrpE_head"/>
</dbReference>
<accession>A0A2S6HUX6</accession>
<feature type="region of interest" description="Disordered" evidence="13">
    <location>
        <begin position="1"/>
        <end position="75"/>
    </location>
</feature>
<dbReference type="PANTHER" id="PTHR21237">
    <property type="entry name" value="GRPE PROTEIN"/>
    <property type="match status" value="1"/>
</dbReference>